<accession>A0A3Q9J0E8</accession>
<dbReference type="InterPro" id="IPR035906">
    <property type="entry name" value="MetI-like_sf"/>
</dbReference>
<dbReference type="InterPro" id="IPR000515">
    <property type="entry name" value="MetI-like"/>
</dbReference>
<dbReference type="OrthoDB" id="9778910at2"/>
<evidence type="ECO:0000256" key="1">
    <source>
        <dbReference type="ARBA" id="ARBA00004651"/>
    </source>
</evidence>
<name>A0A3Q9J0E8_9MICO</name>
<dbReference type="PANTHER" id="PTHR43163">
    <property type="entry name" value="DIPEPTIDE TRANSPORT SYSTEM PERMEASE PROTEIN DPPB-RELATED"/>
    <property type="match status" value="1"/>
</dbReference>
<dbReference type="GO" id="GO:0055085">
    <property type="term" value="P:transmembrane transport"/>
    <property type="evidence" value="ECO:0007669"/>
    <property type="project" value="InterPro"/>
</dbReference>
<keyword evidence="6 7" id="KW-0472">Membrane</keyword>
<dbReference type="PANTHER" id="PTHR43163:SF3">
    <property type="entry name" value="PEPTIDE ABC TRANSPORTER PERMEASE PROTEIN"/>
    <property type="match status" value="1"/>
</dbReference>
<comment type="subcellular location">
    <subcellularLocation>
        <location evidence="1 7">Cell membrane</location>
        <topology evidence="1 7">Multi-pass membrane protein</topology>
    </subcellularLocation>
</comment>
<keyword evidence="3" id="KW-1003">Cell membrane</keyword>
<dbReference type="EMBL" id="CP031423">
    <property type="protein sequence ID" value="AZS35714.1"/>
    <property type="molecule type" value="Genomic_DNA"/>
</dbReference>
<feature type="signal peptide" evidence="8">
    <location>
        <begin position="1"/>
        <end position="25"/>
    </location>
</feature>
<evidence type="ECO:0000256" key="6">
    <source>
        <dbReference type="ARBA" id="ARBA00023136"/>
    </source>
</evidence>
<gene>
    <name evidence="10" type="primary">gsiC_2</name>
    <name evidence="10" type="ORF">CVS47_00311</name>
</gene>
<evidence type="ECO:0000313" key="10">
    <source>
        <dbReference type="EMBL" id="AZS35714.1"/>
    </source>
</evidence>
<dbReference type="InterPro" id="IPR045621">
    <property type="entry name" value="BPD_transp_1_N"/>
</dbReference>
<dbReference type="RefSeq" id="WP_127094503.1">
    <property type="nucleotide sequence ID" value="NZ_CP031423.1"/>
</dbReference>
<dbReference type="PROSITE" id="PS50928">
    <property type="entry name" value="ABC_TM1"/>
    <property type="match status" value="1"/>
</dbReference>
<reference evidence="10 11" key="1">
    <citation type="submission" date="2018-08" db="EMBL/GenBank/DDBJ databases">
        <title>Microbacterium lemovicicum sp. nov., a bacterium isolated from a natural uranium-rich soil.</title>
        <authorList>
            <person name="ORTET P."/>
        </authorList>
    </citation>
    <scope>NUCLEOTIDE SEQUENCE [LARGE SCALE GENOMIC DNA]</scope>
    <source>
        <strain evidence="10 11">Viu22</strain>
    </source>
</reference>
<keyword evidence="11" id="KW-1185">Reference proteome</keyword>
<proteinExistence type="inferred from homology"/>
<evidence type="ECO:0000313" key="11">
    <source>
        <dbReference type="Proteomes" id="UP000276888"/>
    </source>
</evidence>
<dbReference type="Pfam" id="PF19300">
    <property type="entry name" value="BPD_transp_1_N"/>
    <property type="match status" value="1"/>
</dbReference>
<feature type="transmembrane region" description="Helical" evidence="7">
    <location>
        <begin position="238"/>
        <end position="261"/>
    </location>
</feature>
<feature type="transmembrane region" description="Helical" evidence="7">
    <location>
        <begin position="178"/>
        <end position="200"/>
    </location>
</feature>
<feature type="domain" description="ABC transmembrane type-1" evidence="9">
    <location>
        <begin position="95"/>
        <end position="303"/>
    </location>
</feature>
<evidence type="ECO:0000256" key="2">
    <source>
        <dbReference type="ARBA" id="ARBA00022448"/>
    </source>
</evidence>
<dbReference type="CDD" id="cd06261">
    <property type="entry name" value="TM_PBP2"/>
    <property type="match status" value="1"/>
</dbReference>
<dbReference type="SUPFAM" id="SSF161098">
    <property type="entry name" value="MetI-like"/>
    <property type="match status" value="1"/>
</dbReference>
<feature type="transmembrane region" description="Helical" evidence="7">
    <location>
        <begin position="131"/>
        <end position="158"/>
    </location>
</feature>
<evidence type="ECO:0000256" key="4">
    <source>
        <dbReference type="ARBA" id="ARBA00022692"/>
    </source>
</evidence>
<keyword evidence="5 7" id="KW-1133">Transmembrane helix</keyword>
<dbReference type="Pfam" id="PF00528">
    <property type="entry name" value="BPD_transp_1"/>
    <property type="match status" value="1"/>
</dbReference>
<evidence type="ECO:0000256" key="8">
    <source>
        <dbReference type="SAM" id="SignalP"/>
    </source>
</evidence>
<feature type="transmembrane region" description="Helical" evidence="7">
    <location>
        <begin position="99"/>
        <end position="119"/>
    </location>
</feature>
<comment type="similarity">
    <text evidence="7">Belongs to the binding-protein-dependent transport system permease family.</text>
</comment>
<protein>
    <submittedName>
        <fullName evidence="10">Glutathione transport system permease protein GsiC</fullName>
    </submittedName>
</protein>
<evidence type="ECO:0000256" key="7">
    <source>
        <dbReference type="RuleBase" id="RU363032"/>
    </source>
</evidence>
<evidence type="ECO:0000256" key="5">
    <source>
        <dbReference type="ARBA" id="ARBA00022989"/>
    </source>
</evidence>
<evidence type="ECO:0000256" key="3">
    <source>
        <dbReference type="ARBA" id="ARBA00022475"/>
    </source>
</evidence>
<dbReference type="AlphaFoldDB" id="A0A3Q9J0E8"/>
<feature type="transmembrane region" description="Helical" evidence="7">
    <location>
        <begin position="281"/>
        <end position="304"/>
    </location>
</feature>
<keyword evidence="2 7" id="KW-0813">Transport</keyword>
<feature type="chain" id="PRO_5018738734" evidence="8">
    <location>
        <begin position="26"/>
        <end position="318"/>
    </location>
</feature>
<dbReference type="KEGG" id="mlv:CVS47_00311"/>
<dbReference type="Gene3D" id="1.10.3720.10">
    <property type="entry name" value="MetI-like"/>
    <property type="match status" value="1"/>
</dbReference>
<keyword evidence="8" id="KW-0732">Signal</keyword>
<sequence>MFAQTRRRAVSLAVVLAIGSVVAFAVPRLAPGDVAVTLAGPNATPENIEAIRERLGLDRPEIVQFFDWIGGLFRGDLGTSYVYSRSVASLIGDRLDSTLQLALLAALFVAILATVLGVLMGSSRQPRLRAVLDVVSSLLIAVPSFLVGLLFILAFGVLNRWLPISGQVSVTEDVGEGLRYLLLPALALSLSAVGVISRLIGTDMRTMREEEFVYLATSKGASRWRITLRHVLPNSLNAAIVAFGLTIGDLLAGAIVIEALFNRQGLGQLAVLSVQSRDFAVLQVLILGAVVVAAVFQILTEVAIASLDPRIRAGVSAR</sequence>
<dbReference type="Proteomes" id="UP000276888">
    <property type="component" value="Chromosome"/>
</dbReference>
<dbReference type="GO" id="GO:0005886">
    <property type="term" value="C:plasma membrane"/>
    <property type="evidence" value="ECO:0007669"/>
    <property type="project" value="UniProtKB-SubCell"/>
</dbReference>
<organism evidence="10 11">
    <name type="scientific">Microbacterium lemovicicum</name>
    <dbReference type="NCBI Taxonomy" id="1072463"/>
    <lineage>
        <taxon>Bacteria</taxon>
        <taxon>Bacillati</taxon>
        <taxon>Actinomycetota</taxon>
        <taxon>Actinomycetes</taxon>
        <taxon>Micrococcales</taxon>
        <taxon>Microbacteriaceae</taxon>
        <taxon>Microbacterium</taxon>
    </lineage>
</organism>
<keyword evidence="4 7" id="KW-0812">Transmembrane</keyword>
<evidence type="ECO:0000259" key="9">
    <source>
        <dbReference type="PROSITE" id="PS50928"/>
    </source>
</evidence>